<dbReference type="Proteomes" id="UP001472677">
    <property type="component" value="Unassembled WGS sequence"/>
</dbReference>
<proteinExistence type="predicted"/>
<evidence type="ECO:0000313" key="2">
    <source>
        <dbReference type="EMBL" id="KAK8498287.1"/>
    </source>
</evidence>
<sequence>MLAHVGCSCTNLTIEQKNELLAMEESLKQLADRAAKAVEDKNRHTANESMKKTVTYNLECNLNKYKEVESEVKQMEQKLTALQEQVKEAKRKRESVLTEQKRIFRSSKKMKMELEALEKEWAECESKGKVAEYEEKTVEAEWERIKHFISSIKEDIKRALEKYGGEKKVLFSDLRVSNLIFLLCLLSFSNYFLSYPHPSTVTADKSWVQQHSI</sequence>
<keyword evidence="1" id="KW-0175">Coiled coil</keyword>
<protein>
    <submittedName>
        <fullName evidence="2">Uncharacterized protein</fullName>
    </submittedName>
</protein>
<evidence type="ECO:0000256" key="1">
    <source>
        <dbReference type="SAM" id="Coils"/>
    </source>
</evidence>
<keyword evidence="3" id="KW-1185">Reference proteome</keyword>
<dbReference type="EMBL" id="JBBPBM010000272">
    <property type="protein sequence ID" value="KAK8498287.1"/>
    <property type="molecule type" value="Genomic_DNA"/>
</dbReference>
<reference evidence="2 3" key="1">
    <citation type="journal article" date="2024" name="G3 (Bethesda)">
        <title>Genome assembly of Hibiscus sabdariffa L. provides insights into metabolisms of medicinal natural products.</title>
        <authorList>
            <person name="Kim T."/>
        </authorList>
    </citation>
    <scope>NUCLEOTIDE SEQUENCE [LARGE SCALE GENOMIC DNA]</scope>
    <source>
        <strain evidence="2">TK-2024</strain>
        <tissue evidence="2">Old leaves</tissue>
    </source>
</reference>
<comment type="caution">
    <text evidence="2">The sequence shown here is derived from an EMBL/GenBank/DDBJ whole genome shotgun (WGS) entry which is preliminary data.</text>
</comment>
<accession>A0ABR2AX54</accession>
<evidence type="ECO:0000313" key="3">
    <source>
        <dbReference type="Proteomes" id="UP001472677"/>
    </source>
</evidence>
<organism evidence="2 3">
    <name type="scientific">Hibiscus sabdariffa</name>
    <name type="common">roselle</name>
    <dbReference type="NCBI Taxonomy" id="183260"/>
    <lineage>
        <taxon>Eukaryota</taxon>
        <taxon>Viridiplantae</taxon>
        <taxon>Streptophyta</taxon>
        <taxon>Embryophyta</taxon>
        <taxon>Tracheophyta</taxon>
        <taxon>Spermatophyta</taxon>
        <taxon>Magnoliopsida</taxon>
        <taxon>eudicotyledons</taxon>
        <taxon>Gunneridae</taxon>
        <taxon>Pentapetalae</taxon>
        <taxon>rosids</taxon>
        <taxon>malvids</taxon>
        <taxon>Malvales</taxon>
        <taxon>Malvaceae</taxon>
        <taxon>Malvoideae</taxon>
        <taxon>Hibiscus</taxon>
    </lineage>
</organism>
<feature type="coiled-coil region" evidence="1">
    <location>
        <begin position="20"/>
        <end position="127"/>
    </location>
</feature>
<gene>
    <name evidence="2" type="ORF">V6N12_055382</name>
</gene>
<name>A0ABR2AX54_9ROSI</name>